<accession>A0A6J7FF34</accession>
<feature type="domain" description="HEPN" evidence="1">
    <location>
        <begin position="10"/>
        <end position="122"/>
    </location>
</feature>
<protein>
    <submittedName>
        <fullName evidence="2">Unannotated protein</fullName>
    </submittedName>
</protein>
<dbReference type="EMBL" id="CAFBLP010000130">
    <property type="protein sequence ID" value="CAB4894056.1"/>
    <property type="molecule type" value="Genomic_DNA"/>
</dbReference>
<evidence type="ECO:0000313" key="2">
    <source>
        <dbReference type="EMBL" id="CAB4894056.1"/>
    </source>
</evidence>
<gene>
    <name evidence="2" type="ORF">UFOPK3376_03049</name>
</gene>
<sequence length="126" mass="13467">MTDILNRARGHLRKATEFLAAAESSATNGHFNAATSAAVISGINSKDSMCLKLVGRTDKSDDHRSAVPELRRAGREAAPLAPVLDRLLSLKTKSQYQTTMVSAKEAGDAVKYAQKLLTAAERILAS</sequence>
<organism evidence="2">
    <name type="scientific">freshwater metagenome</name>
    <dbReference type="NCBI Taxonomy" id="449393"/>
    <lineage>
        <taxon>unclassified sequences</taxon>
        <taxon>metagenomes</taxon>
        <taxon>ecological metagenomes</taxon>
    </lineage>
</organism>
<dbReference type="Gene3D" id="1.20.120.330">
    <property type="entry name" value="Nucleotidyltransferases domain 2"/>
    <property type="match status" value="1"/>
</dbReference>
<dbReference type="AlphaFoldDB" id="A0A6J7FF34"/>
<dbReference type="Pfam" id="PF05168">
    <property type="entry name" value="HEPN"/>
    <property type="match status" value="1"/>
</dbReference>
<name>A0A6J7FF34_9ZZZZ</name>
<proteinExistence type="predicted"/>
<dbReference type="InterPro" id="IPR007842">
    <property type="entry name" value="HEPN_dom"/>
</dbReference>
<evidence type="ECO:0000259" key="1">
    <source>
        <dbReference type="Pfam" id="PF05168"/>
    </source>
</evidence>
<reference evidence="2" key="1">
    <citation type="submission" date="2020-05" db="EMBL/GenBank/DDBJ databases">
        <authorList>
            <person name="Chiriac C."/>
            <person name="Salcher M."/>
            <person name="Ghai R."/>
            <person name="Kavagutti S V."/>
        </authorList>
    </citation>
    <scope>NUCLEOTIDE SEQUENCE</scope>
</reference>